<sequence>MVRAESGVDMPVWVSRMPTSPLWGSAAVRQNDVLIAASQRAAGVLGTETPAGARFGVAAEFLLLVNASLRQVMEQWQQRHRRDV</sequence>
<gene>
    <name evidence="1" type="ORF">GCM10009850_106230</name>
</gene>
<proteinExistence type="predicted"/>
<comment type="caution">
    <text evidence="1">The sequence shown here is derived from an EMBL/GenBank/DDBJ whole genome shotgun (WGS) entry which is preliminary data.</text>
</comment>
<evidence type="ECO:0000313" key="1">
    <source>
        <dbReference type="EMBL" id="GAA2215156.1"/>
    </source>
</evidence>
<evidence type="ECO:0000313" key="2">
    <source>
        <dbReference type="Proteomes" id="UP001499843"/>
    </source>
</evidence>
<dbReference type="RefSeq" id="WP_344493656.1">
    <property type="nucleotide sequence ID" value="NZ_BAAAQX010000047.1"/>
</dbReference>
<accession>A0ABN3D070</accession>
<protein>
    <submittedName>
        <fullName evidence="1">Uncharacterized protein</fullName>
    </submittedName>
</protein>
<dbReference type="EMBL" id="BAAAQX010000047">
    <property type="protein sequence ID" value="GAA2215156.1"/>
    <property type="molecule type" value="Genomic_DNA"/>
</dbReference>
<keyword evidence="2" id="KW-1185">Reference proteome</keyword>
<dbReference type="Proteomes" id="UP001499843">
    <property type="component" value="Unassembled WGS sequence"/>
</dbReference>
<organism evidence="1 2">
    <name type="scientific">Nonomuraea monospora</name>
    <dbReference type="NCBI Taxonomy" id="568818"/>
    <lineage>
        <taxon>Bacteria</taxon>
        <taxon>Bacillati</taxon>
        <taxon>Actinomycetota</taxon>
        <taxon>Actinomycetes</taxon>
        <taxon>Streptosporangiales</taxon>
        <taxon>Streptosporangiaceae</taxon>
        <taxon>Nonomuraea</taxon>
    </lineage>
</organism>
<name>A0ABN3D070_9ACTN</name>
<reference evidence="1 2" key="1">
    <citation type="journal article" date="2019" name="Int. J. Syst. Evol. Microbiol.">
        <title>The Global Catalogue of Microorganisms (GCM) 10K type strain sequencing project: providing services to taxonomists for standard genome sequencing and annotation.</title>
        <authorList>
            <consortium name="The Broad Institute Genomics Platform"/>
            <consortium name="The Broad Institute Genome Sequencing Center for Infectious Disease"/>
            <person name="Wu L."/>
            <person name="Ma J."/>
        </authorList>
    </citation>
    <scope>NUCLEOTIDE SEQUENCE [LARGE SCALE GENOMIC DNA]</scope>
    <source>
        <strain evidence="1 2">JCM 16114</strain>
    </source>
</reference>